<dbReference type="STRING" id="111015.AXF14_05920"/>
<keyword evidence="2" id="KW-1185">Reference proteome</keyword>
<dbReference type="KEGG" id="ard:AXF14_05920"/>
<sequence>MRRGRRALSLLLVLVLLAAACVVGELYARSRVAATVRDAVPGLSADASVTTQGLVLPQLLGGELDSLDVDASSLELDSSTTGGSSASDGTGAVTTLELSDVDASLTGLGVRAPHRAGALAATGTVSWDSLAALVAAQVPDLPALSLARAGSTDDLTASATVLGVDVALTLAPSASDAGGIDLEVTGASLAGQEVDLVGEVGGRTLASWLGLSSTTISVPADALPDGLTVSRAAVADDGLRLTLAAQDLALDSLGS</sequence>
<dbReference type="InterPro" id="IPR021373">
    <property type="entry name" value="DUF2993"/>
</dbReference>
<name>A0A0X8JEL4_ACTRD</name>
<reference evidence="2" key="1">
    <citation type="submission" date="2016-02" db="EMBL/GenBank/DDBJ databases">
        <authorList>
            <person name="Holder M.E."/>
            <person name="Ajami N.J."/>
            <person name="Petrosino J.F."/>
        </authorList>
    </citation>
    <scope>NUCLEOTIDE SEQUENCE [LARGE SCALE GENOMIC DNA]</scope>
    <source>
        <strain evidence="2">CCUG 36733</strain>
    </source>
</reference>
<evidence type="ECO:0000313" key="2">
    <source>
        <dbReference type="Proteomes" id="UP000065220"/>
    </source>
</evidence>
<dbReference type="OrthoDB" id="3253921at2"/>
<dbReference type="RefSeq" id="WP_067941635.1">
    <property type="nucleotide sequence ID" value="NZ_CP014228.1"/>
</dbReference>
<evidence type="ECO:0000313" key="1">
    <source>
        <dbReference type="EMBL" id="AMD87206.1"/>
    </source>
</evidence>
<accession>A0A0X8JEL4</accession>
<gene>
    <name evidence="1" type="ORF">AXF14_05920</name>
</gene>
<evidence type="ECO:0008006" key="3">
    <source>
        <dbReference type="Google" id="ProtNLM"/>
    </source>
</evidence>
<organism evidence="1 2">
    <name type="scientific">Actinomyces radicidentis</name>
    <dbReference type="NCBI Taxonomy" id="111015"/>
    <lineage>
        <taxon>Bacteria</taxon>
        <taxon>Bacillati</taxon>
        <taxon>Actinomycetota</taxon>
        <taxon>Actinomycetes</taxon>
        <taxon>Actinomycetales</taxon>
        <taxon>Actinomycetaceae</taxon>
        <taxon>Actinomyces</taxon>
    </lineage>
</organism>
<protein>
    <recommendedName>
        <fullName evidence="3">DUF2993 domain-containing protein</fullName>
    </recommendedName>
</protein>
<dbReference type="Proteomes" id="UP000065220">
    <property type="component" value="Chromosome"/>
</dbReference>
<dbReference type="EMBL" id="CP014228">
    <property type="protein sequence ID" value="AMD87206.1"/>
    <property type="molecule type" value="Genomic_DNA"/>
</dbReference>
<dbReference type="AlphaFoldDB" id="A0A0X8JEL4"/>
<proteinExistence type="predicted"/>
<dbReference type="PROSITE" id="PS51257">
    <property type="entry name" value="PROKAR_LIPOPROTEIN"/>
    <property type="match status" value="1"/>
</dbReference>
<dbReference type="Pfam" id="PF11209">
    <property type="entry name" value="LmeA"/>
    <property type="match status" value="1"/>
</dbReference>